<dbReference type="RefSeq" id="YP_009106539.1">
    <property type="nucleotide sequence ID" value="NC_025545.1"/>
</dbReference>
<dbReference type="AlphaFoldDB" id="A0A097KQB3"/>
<dbReference type="SMART" id="SM00662">
    <property type="entry name" value="RPOLD"/>
    <property type="match status" value="1"/>
</dbReference>
<dbReference type="InterPro" id="IPR011262">
    <property type="entry name" value="DNA-dir_RNA_pol_insert"/>
</dbReference>
<feature type="region of interest" description="Disordered" evidence="4">
    <location>
        <begin position="649"/>
        <end position="705"/>
    </location>
</feature>
<feature type="domain" description="DNA-directed RNA polymerase RpoA/D/Rpb3-type" evidence="5">
    <location>
        <begin position="20"/>
        <end position="229"/>
    </location>
</feature>
<sequence length="858" mass="93491">MNNFLISCLESRVESPGNLYGKFFIGPFPLGQGTTVATALRRSLLSELHGIAIVAVEIRGAEHEYSALPGVRESVLDIILNLKQIAFAGVLMEEKTCIGFLQFQGPGEAKACHIKFPNGIFVVNGNSHVATLSYDGTLSLKVVLSKGKNSMSHDPSTIETLQGLDFLSSIGRFKVDEMLRRKATQGAKAANAKSPFLSNKLWNVRAGLEYSTCPPSSRLEDQASSMPSLFGQGLEGSPLASLKDRVGTPSNPLRGYQGVKGIQGATPDGDITGPANPPTLQVSISKEWLSSTHYRKTAQAIAENSLDIEGEKKRVDGVQKLPVPLTHKGFAQAPSLEVISEGVRRPPVPTLGGKANEGVRWPPVPPLGGKAIHGVENQTSYQVSEEKTLFSESPLQDVADFSLKKPNAENNLPKSEEKAESSTFASLQHISEKTEATVSEKKRKFYARAILKILSKISLEGSVSKGSPTIDKASAIAWLLQQGKILFSTVAVKEDKKENSLKGNRRVLPKLTSLPKRRIGAAFSKNKTRDSLTLTKKRCILPVDALFMPIVKANFLVETDTSTIQENDYIFFELWTNGSIHPRQALFESASTLMSLFSNFRQADPWLYSKTAPPFAFSKKNFPKAFTGNKIFTQEKDGTSTVKDPFIGISPSSQPSNSNSNPVKMVGWPTVQSVPPSPSQGIQEANEPLGISSDQSLPSDGLEKTNWKSGAKLEELTSNGFLKVNQTPFHKREPLFDSLEKASYPLDFPSFENNTSPNGLGISPETGEDGGRKDTPTHSKSVNSLPNLIQLTPGIALLDIANLNLPLPLFVKLKNLGIDTVEEILQYSANDYIALYQFEKRDIILLESCLNDLGTSFY</sequence>
<dbReference type="GO" id="GO:0003899">
    <property type="term" value="F:DNA-directed RNA polymerase activity"/>
    <property type="evidence" value="ECO:0007669"/>
    <property type="project" value="InterPro"/>
</dbReference>
<gene>
    <name evidence="6" type="primary">rpoA</name>
</gene>
<protein>
    <recommendedName>
        <fullName evidence="3">Plastid-encoded RNA polymerase subunit alpha</fullName>
    </recommendedName>
</protein>
<feature type="region of interest" description="Disordered" evidence="4">
    <location>
        <begin position="747"/>
        <end position="781"/>
    </location>
</feature>
<dbReference type="Pfam" id="PF01193">
    <property type="entry name" value="RNA_pol_L"/>
    <property type="match status" value="1"/>
</dbReference>
<dbReference type="Pfam" id="PF01000">
    <property type="entry name" value="RNA_pol_A_bac"/>
    <property type="match status" value="1"/>
</dbReference>
<keyword evidence="6" id="KW-0934">Plastid</keyword>
<evidence type="ECO:0000256" key="1">
    <source>
        <dbReference type="ARBA" id="ARBA00022478"/>
    </source>
</evidence>
<dbReference type="InterPro" id="IPR036603">
    <property type="entry name" value="RBP11-like"/>
</dbReference>
<dbReference type="InterPro" id="IPR011263">
    <property type="entry name" value="DNA-dir_RNA_pol_RpoA/D/Rpb3"/>
</dbReference>
<dbReference type="InterPro" id="IPR036643">
    <property type="entry name" value="RNApol_insert_sf"/>
</dbReference>
<dbReference type="GO" id="GO:0046983">
    <property type="term" value="F:protein dimerization activity"/>
    <property type="evidence" value="ECO:0007669"/>
    <property type="project" value="InterPro"/>
</dbReference>
<evidence type="ECO:0000256" key="3">
    <source>
        <dbReference type="ARBA" id="ARBA00031776"/>
    </source>
</evidence>
<dbReference type="GO" id="GO:0000428">
    <property type="term" value="C:DNA-directed RNA polymerase complex"/>
    <property type="evidence" value="ECO:0007669"/>
    <property type="project" value="UniProtKB-KW"/>
</dbReference>
<keyword evidence="1" id="KW-0240">DNA-directed RNA polymerase</keyword>
<geneLocation type="chloroplast" evidence="6"/>
<dbReference type="Gene3D" id="3.30.1360.10">
    <property type="entry name" value="RNA polymerase, RBP11-like subunit"/>
    <property type="match status" value="2"/>
</dbReference>
<dbReference type="SUPFAM" id="SSF56553">
    <property type="entry name" value="Insert subdomain of RNA polymerase alpha subunit"/>
    <property type="match status" value="1"/>
</dbReference>
<organism evidence="6">
    <name type="scientific">Botryococcus braunii</name>
    <name type="common">Green alga</name>
    <dbReference type="NCBI Taxonomy" id="38881"/>
    <lineage>
        <taxon>Eukaryota</taxon>
        <taxon>Viridiplantae</taxon>
        <taxon>Chlorophyta</taxon>
        <taxon>core chlorophytes</taxon>
        <taxon>Trebouxiophyceae</taxon>
        <taxon>Trebouxiophyceae incertae sedis</taxon>
        <taxon>Elliptochloris clade</taxon>
        <taxon>Botryococcus</taxon>
    </lineage>
</organism>
<keyword evidence="6" id="KW-0150">Chloroplast</keyword>
<evidence type="ECO:0000259" key="5">
    <source>
        <dbReference type="SMART" id="SM00662"/>
    </source>
</evidence>
<dbReference type="SUPFAM" id="SSF47789">
    <property type="entry name" value="C-terminal domain of RNA polymerase alpha subunit"/>
    <property type="match status" value="1"/>
</dbReference>
<evidence type="ECO:0000256" key="2">
    <source>
        <dbReference type="ARBA" id="ARBA00023163"/>
    </source>
</evidence>
<accession>A0A097KQB3</accession>
<dbReference type="Gene3D" id="2.170.120.12">
    <property type="entry name" value="DNA-directed RNA polymerase, insert domain"/>
    <property type="match status" value="1"/>
</dbReference>
<evidence type="ECO:0000313" key="6">
    <source>
        <dbReference type="EMBL" id="AIT95360.1"/>
    </source>
</evidence>
<keyword evidence="2" id="KW-0804">Transcription</keyword>
<dbReference type="GeneID" id="22160924"/>
<dbReference type="EMBL" id="KM462884">
    <property type="protein sequence ID" value="AIT95360.1"/>
    <property type="molecule type" value="Genomic_DNA"/>
</dbReference>
<proteinExistence type="predicted"/>
<feature type="compositionally biased region" description="Low complexity" evidence="4">
    <location>
        <begin position="650"/>
        <end position="662"/>
    </location>
</feature>
<dbReference type="CDD" id="cd06928">
    <property type="entry name" value="RNAP_alpha_NTD"/>
    <property type="match status" value="1"/>
</dbReference>
<evidence type="ECO:0000256" key="4">
    <source>
        <dbReference type="SAM" id="MobiDB-lite"/>
    </source>
</evidence>
<dbReference type="GO" id="GO:0006351">
    <property type="term" value="P:DNA-templated transcription"/>
    <property type="evidence" value="ECO:0007669"/>
    <property type="project" value="InterPro"/>
</dbReference>
<reference evidence="6" key="1">
    <citation type="journal article" date="2014" name="BMC Evol. Biol.">
        <title>Chloroplast phylogenomic analysis resolves deep-level relationships within the green algal class Trebouxiophyceae.</title>
        <authorList>
            <person name="Lemieux C."/>
            <person name="Otis C."/>
            <person name="Turmel M."/>
        </authorList>
    </citation>
    <scope>NUCLEOTIDE SEQUENCE</scope>
</reference>
<dbReference type="SUPFAM" id="SSF55257">
    <property type="entry name" value="RBP11-like subunits of RNA polymerase"/>
    <property type="match status" value="1"/>
</dbReference>
<name>A0A097KQB3_BOTBR</name>